<dbReference type="InterPro" id="IPR036388">
    <property type="entry name" value="WH-like_DNA-bd_sf"/>
</dbReference>
<dbReference type="GO" id="GO:0003700">
    <property type="term" value="F:DNA-binding transcription factor activity"/>
    <property type="evidence" value="ECO:0007669"/>
    <property type="project" value="InterPro"/>
</dbReference>
<accession>A0AAV3URV5</accession>
<dbReference type="EMBL" id="BAABKX010000030">
    <property type="protein sequence ID" value="GAA5065272.1"/>
    <property type="molecule type" value="Genomic_DNA"/>
</dbReference>
<dbReference type="Gene3D" id="1.10.10.10">
    <property type="entry name" value="Winged helix-like DNA-binding domain superfamily/Winged helix DNA-binding domain"/>
    <property type="match status" value="1"/>
</dbReference>
<organism evidence="2 3">
    <name type="scientific">Haladaptatus pallidirubidus</name>
    <dbReference type="NCBI Taxonomy" id="1008152"/>
    <lineage>
        <taxon>Archaea</taxon>
        <taxon>Methanobacteriati</taxon>
        <taxon>Methanobacteriota</taxon>
        <taxon>Stenosarchaea group</taxon>
        <taxon>Halobacteria</taxon>
        <taxon>Halobacteriales</taxon>
        <taxon>Haladaptataceae</taxon>
        <taxon>Haladaptatus</taxon>
    </lineage>
</organism>
<gene>
    <name evidence="2" type="ORF">GCM10025751_55980</name>
</gene>
<dbReference type="InterPro" id="IPR011991">
    <property type="entry name" value="ArsR-like_HTH"/>
</dbReference>
<dbReference type="RefSeq" id="WP_227779064.1">
    <property type="nucleotide sequence ID" value="NZ_BAABKX010000030.1"/>
</dbReference>
<dbReference type="GeneID" id="68617210"/>
<dbReference type="PROSITE" id="PS50987">
    <property type="entry name" value="HTH_ARSR_2"/>
    <property type="match status" value="1"/>
</dbReference>
<feature type="domain" description="HTH arsR-type" evidence="1">
    <location>
        <begin position="1"/>
        <end position="98"/>
    </location>
</feature>
<dbReference type="InterPro" id="IPR001845">
    <property type="entry name" value="HTH_ArsR_DNA-bd_dom"/>
</dbReference>
<dbReference type="InterPro" id="IPR036390">
    <property type="entry name" value="WH_DNA-bd_sf"/>
</dbReference>
<evidence type="ECO:0000259" key="1">
    <source>
        <dbReference type="PROSITE" id="PS50987"/>
    </source>
</evidence>
<dbReference type="Proteomes" id="UP001501729">
    <property type="component" value="Unassembled WGS sequence"/>
</dbReference>
<evidence type="ECO:0000313" key="3">
    <source>
        <dbReference type="Proteomes" id="UP001501729"/>
    </source>
</evidence>
<dbReference type="AlphaFoldDB" id="A0AAV3URV5"/>
<dbReference type="CDD" id="cd00090">
    <property type="entry name" value="HTH_ARSR"/>
    <property type="match status" value="1"/>
</dbReference>
<reference evidence="2 3" key="1">
    <citation type="journal article" date="2019" name="Int. J. Syst. Evol. Microbiol.">
        <title>The Global Catalogue of Microorganisms (GCM) 10K type strain sequencing project: providing services to taxonomists for standard genome sequencing and annotation.</title>
        <authorList>
            <consortium name="The Broad Institute Genomics Platform"/>
            <consortium name="The Broad Institute Genome Sequencing Center for Infectious Disease"/>
            <person name="Wu L."/>
            <person name="Ma J."/>
        </authorList>
    </citation>
    <scope>NUCLEOTIDE SEQUENCE [LARGE SCALE GENOMIC DNA]</scope>
    <source>
        <strain evidence="2 3">JCM 17504</strain>
    </source>
</reference>
<keyword evidence="3" id="KW-1185">Reference proteome</keyword>
<dbReference type="SUPFAM" id="SSF46785">
    <property type="entry name" value="Winged helix' DNA-binding domain"/>
    <property type="match status" value="1"/>
</dbReference>
<name>A0AAV3URV5_9EURY</name>
<protein>
    <submittedName>
        <fullName evidence="2">Metalloregulator ArsR/SmtB family transcription factor</fullName>
    </submittedName>
</protein>
<sequence length="105" mass="11898">MTSNDDVFRALADSTRRLILEELTDNSEQTLYELCVRLTMEHDVDMSRQGVSKHLDILEEAGLIASTRRGKYKVLEFAGEGHIKAAAAWLNRLAENDTETETERS</sequence>
<evidence type="ECO:0000313" key="2">
    <source>
        <dbReference type="EMBL" id="GAA5065272.1"/>
    </source>
</evidence>
<proteinExistence type="predicted"/>
<comment type="caution">
    <text evidence="2">The sequence shown here is derived from an EMBL/GenBank/DDBJ whole genome shotgun (WGS) entry which is preliminary data.</text>
</comment>
<dbReference type="Pfam" id="PF12840">
    <property type="entry name" value="HTH_20"/>
    <property type="match status" value="1"/>
</dbReference>
<dbReference type="PANTHER" id="PTHR38600:SF1">
    <property type="entry name" value="TRANSCRIPTIONAL REGULATORY PROTEIN"/>
    <property type="match status" value="1"/>
</dbReference>
<dbReference type="SMART" id="SM00418">
    <property type="entry name" value="HTH_ARSR"/>
    <property type="match status" value="1"/>
</dbReference>
<dbReference type="PANTHER" id="PTHR38600">
    <property type="entry name" value="TRANSCRIPTIONAL REGULATORY PROTEIN"/>
    <property type="match status" value="1"/>
</dbReference>